<feature type="compositionally biased region" description="Polar residues" evidence="1">
    <location>
        <begin position="261"/>
        <end position="278"/>
    </location>
</feature>
<evidence type="ECO:0000313" key="2">
    <source>
        <dbReference type="EMBL" id="KAK7937604.1"/>
    </source>
</evidence>
<gene>
    <name evidence="2" type="ORF">PG986_014472</name>
</gene>
<feature type="region of interest" description="Disordered" evidence="1">
    <location>
        <begin position="209"/>
        <end position="278"/>
    </location>
</feature>
<proteinExistence type="predicted"/>
<reference evidence="2 3" key="1">
    <citation type="submission" date="2023-01" db="EMBL/GenBank/DDBJ databases">
        <title>Analysis of 21 Apiospora genomes using comparative genomics revels a genus with tremendous synthesis potential of carbohydrate active enzymes and secondary metabolites.</title>
        <authorList>
            <person name="Sorensen T."/>
        </authorList>
    </citation>
    <scope>NUCLEOTIDE SEQUENCE [LARGE SCALE GENOMIC DNA]</scope>
    <source>
        <strain evidence="2 3">CBS 24483</strain>
    </source>
</reference>
<keyword evidence="3" id="KW-1185">Reference proteome</keyword>
<dbReference type="GeneID" id="92083756"/>
<feature type="compositionally biased region" description="Low complexity" evidence="1">
    <location>
        <begin position="224"/>
        <end position="235"/>
    </location>
</feature>
<sequence length="461" mass="49945">MLLSKAHEAPHIVKTAGSGAETMASCIHNPAGPGDSSKNQTATKLPIFVGDAMVTDEAKDKFMSLVSNHTTHPLIRPGREALRDQLQPQTSFAPGLSVIEPSSSASCVDTPTAKPYQTVAPRQRLLGVSSTKRIEDCNMPRNPEQSTFGDSQHNWAGGHDRQALYFQQHPDRLPVVNDKTAKAKNSARGPNVKPLDITPMAHEEAVISPKRKAQLQENPSTPNSYAAASQASLQSETANDERGPPPPKRQRRDASPPSHMVVTQDSPTTGRLSPPSAASTLTVISEVRSYEAMRIPTDTAPFTGGELSFHNAGLSCVLPRDFPYLLAKIDRPVEKGGMLKFDVTWKPVFVSSAQIRGNSAAIAELAANLATLAAPNSCSDTRMDTIAPKSATTFDIKTFKSWEIVVHNGRRTLLLEVCFSNSLVEFKDLNGAETMNKARKLVVETFGKTVGNRLLRIQPSR</sequence>
<comment type="caution">
    <text evidence="2">The sequence shown here is derived from an EMBL/GenBank/DDBJ whole genome shotgun (WGS) entry which is preliminary data.</text>
</comment>
<name>A0ABR1PT33_9PEZI</name>
<dbReference type="RefSeq" id="XP_066692932.1">
    <property type="nucleotide sequence ID" value="XM_066850694.1"/>
</dbReference>
<organism evidence="2 3">
    <name type="scientific">Apiospora aurea</name>
    <dbReference type="NCBI Taxonomy" id="335848"/>
    <lineage>
        <taxon>Eukaryota</taxon>
        <taxon>Fungi</taxon>
        <taxon>Dikarya</taxon>
        <taxon>Ascomycota</taxon>
        <taxon>Pezizomycotina</taxon>
        <taxon>Sordariomycetes</taxon>
        <taxon>Xylariomycetidae</taxon>
        <taxon>Amphisphaeriales</taxon>
        <taxon>Apiosporaceae</taxon>
        <taxon>Apiospora</taxon>
    </lineage>
</organism>
<dbReference type="Proteomes" id="UP001391051">
    <property type="component" value="Unassembled WGS sequence"/>
</dbReference>
<evidence type="ECO:0000256" key="1">
    <source>
        <dbReference type="SAM" id="MobiDB-lite"/>
    </source>
</evidence>
<dbReference type="EMBL" id="JAQQWE010000010">
    <property type="protein sequence ID" value="KAK7937604.1"/>
    <property type="molecule type" value="Genomic_DNA"/>
</dbReference>
<protein>
    <submittedName>
        <fullName evidence="2">Uncharacterized protein</fullName>
    </submittedName>
</protein>
<evidence type="ECO:0000313" key="3">
    <source>
        <dbReference type="Proteomes" id="UP001391051"/>
    </source>
</evidence>
<accession>A0ABR1PT33</accession>